<accession>A0AA37BPY3</accession>
<sequence>MHSSLRIRRLRDLDQEYLDSLLRSCVEEGGSCHLLLSDGVVLDVERYLGTDMSEMVMVQRILTPFQLRRILLEGDTLPHLIVLSSSVLSEWGMEITLSVLDIMRMKAYFQGCQITLVVFGAPFILDHVARGLAVNG</sequence>
<protein>
    <submittedName>
        <fullName evidence="1">Uncharacterized protein</fullName>
    </submittedName>
</protein>
<dbReference type="AlphaFoldDB" id="A0AA37BPY3"/>
<organism evidence="1 2">
    <name type="scientific">Thermogymnomonas acidicola</name>
    <dbReference type="NCBI Taxonomy" id="399579"/>
    <lineage>
        <taxon>Archaea</taxon>
        <taxon>Methanobacteriati</taxon>
        <taxon>Thermoplasmatota</taxon>
        <taxon>Thermoplasmata</taxon>
        <taxon>Thermoplasmatales</taxon>
        <taxon>Thermogymnomonas</taxon>
    </lineage>
</organism>
<proteinExistence type="predicted"/>
<keyword evidence="2" id="KW-1185">Reference proteome</keyword>
<dbReference type="Proteomes" id="UP000632195">
    <property type="component" value="Unassembled WGS sequence"/>
</dbReference>
<dbReference type="EMBL" id="BMNY01000001">
    <property type="protein sequence ID" value="GGM67691.1"/>
    <property type="molecule type" value="Genomic_DNA"/>
</dbReference>
<comment type="caution">
    <text evidence="1">The sequence shown here is derived from an EMBL/GenBank/DDBJ whole genome shotgun (WGS) entry which is preliminary data.</text>
</comment>
<reference evidence="1" key="1">
    <citation type="journal article" date="2014" name="Int. J. Syst. Evol. Microbiol.">
        <title>Complete genome sequence of Corynebacterium casei LMG S-19264T (=DSM 44701T), isolated from a smear-ripened cheese.</title>
        <authorList>
            <consortium name="US DOE Joint Genome Institute (JGI-PGF)"/>
            <person name="Walter F."/>
            <person name="Albersmeier A."/>
            <person name="Kalinowski J."/>
            <person name="Ruckert C."/>
        </authorList>
    </citation>
    <scope>NUCLEOTIDE SEQUENCE</scope>
    <source>
        <strain evidence="1">JCM 13583</strain>
    </source>
</reference>
<gene>
    <name evidence="1" type="ORF">GCM10007108_02160</name>
</gene>
<evidence type="ECO:0000313" key="2">
    <source>
        <dbReference type="Proteomes" id="UP000632195"/>
    </source>
</evidence>
<evidence type="ECO:0000313" key="1">
    <source>
        <dbReference type="EMBL" id="GGM67691.1"/>
    </source>
</evidence>
<dbReference type="RefSeq" id="WP_188679594.1">
    <property type="nucleotide sequence ID" value="NZ_BMNY01000001.1"/>
</dbReference>
<name>A0AA37BPY3_9ARCH</name>
<reference evidence="1" key="2">
    <citation type="submission" date="2022-09" db="EMBL/GenBank/DDBJ databases">
        <authorList>
            <person name="Sun Q."/>
            <person name="Ohkuma M."/>
        </authorList>
    </citation>
    <scope>NUCLEOTIDE SEQUENCE</scope>
    <source>
        <strain evidence="1">JCM 13583</strain>
    </source>
</reference>